<dbReference type="InterPro" id="IPR013760">
    <property type="entry name" value="Topo_IIA-like_dom_sf"/>
</dbReference>
<evidence type="ECO:0000256" key="8">
    <source>
        <dbReference type="ARBA" id="ARBA00063644"/>
    </source>
</evidence>
<evidence type="ECO:0000256" key="4">
    <source>
        <dbReference type="ARBA" id="ARBA00022840"/>
    </source>
</evidence>
<dbReference type="FunFam" id="2.120.10.90:FF:000005">
    <property type="entry name" value="DNA topoisomerase 4 subunit A"/>
    <property type="match status" value="1"/>
</dbReference>
<organism evidence="11 12">
    <name type="scientific">Methanomassiliicoccus intestinalis (strain Issoire-Mx1)</name>
    <dbReference type="NCBI Taxonomy" id="1295009"/>
    <lineage>
        <taxon>Archaea</taxon>
        <taxon>Methanobacteriati</taxon>
        <taxon>Thermoplasmatota</taxon>
        <taxon>Thermoplasmata</taxon>
        <taxon>Methanomassiliicoccales</taxon>
        <taxon>Methanomassiliicoccaceae</taxon>
        <taxon>Methanomassiliicoccus</taxon>
    </lineage>
</organism>
<dbReference type="FunFam" id="3.30.1360.40:FF:000002">
    <property type="entry name" value="DNA gyrase subunit A"/>
    <property type="match status" value="1"/>
</dbReference>
<dbReference type="SUPFAM" id="SSF101904">
    <property type="entry name" value="GyrA/ParC C-terminal domain-like"/>
    <property type="match status" value="1"/>
</dbReference>
<feature type="active site" description="O-(5'-phospho-DNA)-tyrosine intermediate" evidence="9">
    <location>
        <position position="130"/>
    </location>
</feature>
<dbReference type="OrthoDB" id="371943at2157"/>
<reference evidence="11 12" key="1">
    <citation type="journal article" date="2013" name="Genome Announc.">
        <title>Genome sequence of 'Candidatus Methanomassiliicoccus intestinalis' Issoire-Mx1, a third thermoplasmatales-related methanogenic archaeon from human feces.</title>
        <authorList>
            <person name="Borrel G."/>
            <person name="Harris H.M."/>
            <person name="Parisot N."/>
            <person name="Gaci N."/>
            <person name="Tottey W."/>
            <person name="Mihajlovski A."/>
            <person name="Deane J."/>
            <person name="Gribaldo S."/>
            <person name="Bardot O."/>
            <person name="Peyretaillade E."/>
            <person name="Peyret P."/>
            <person name="O'Toole P.W."/>
            <person name="Brugere J.F."/>
        </authorList>
    </citation>
    <scope>NUCLEOTIDE SEQUENCE [LARGE SCALE GENOMIC DNA]</scope>
    <source>
        <strain evidence="11 12">Issoire-Mx1</strain>
    </source>
</reference>
<comment type="catalytic activity">
    <reaction evidence="1 9">
        <text>ATP-dependent breakage, passage and rejoining of double-stranded DNA.</text>
        <dbReference type="EC" id="5.6.2.2"/>
    </reaction>
</comment>
<dbReference type="RefSeq" id="WP_020449684.1">
    <property type="nucleotide sequence ID" value="NC_021353.1"/>
</dbReference>
<evidence type="ECO:0000256" key="6">
    <source>
        <dbReference type="ARBA" id="ARBA00023125"/>
    </source>
</evidence>
<dbReference type="PANTHER" id="PTHR43493">
    <property type="entry name" value="DNA GYRASE/TOPOISOMERASE SUBUNIT A"/>
    <property type="match status" value="1"/>
</dbReference>
<keyword evidence="9" id="KW-0963">Cytoplasm</keyword>
<dbReference type="GO" id="GO:0005737">
    <property type="term" value="C:cytoplasm"/>
    <property type="evidence" value="ECO:0007669"/>
    <property type="project" value="UniProtKB-SubCell"/>
</dbReference>
<dbReference type="Proteomes" id="UP000014070">
    <property type="component" value="Chromosome"/>
</dbReference>
<dbReference type="InterPro" id="IPR006691">
    <property type="entry name" value="GyrA/parC_rep"/>
</dbReference>
<dbReference type="Pfam" id="PF00521">
    <property type="entry name" value="DNA_topoisoIV"/>
    <property type="match status" value="1"/>
</dbReference>
<keyword evidence="7 9" id="KW-0413">Isomerase</keyword>
<evidence type="ECO:0000256" key="9">
    <source>
        <dbReference type="HAMAP-Rule" id="MF_01897"/>
    </source>
</evidence>
<dbReference type="InterPro" id="IPR013758">
    <property type="entry name" value="Topo_IIA_A/C_ab"/>
</dbReference>
<sequence>MSDEIENNAAENTSKEFKCPIEAEMKKSYIDYAMSVIVGRALPDARDGLKPVHRRIIYSMHDLGVFSNKPHKKCARIVGDCLGKYHPHGDLAVYDALVRMAQDFSLRYPMIEGHGNFGSIDGDSAAAMRYTECRLNKIAEEMLHDIDKDTVDFVDNFDASLKEPAVLPSKIPSLLVNGSSGIAVGMATNIPPHNLKEVCDALVHLIDDPSADTIDLMTYIPGPDFPTGGTVYGTNGIIEAYSTGKGRIKVRANTSIEEMEGGKKRIIVSEIPYQVNKSNLIENIADLVKDKKIEGITDLRDESDRDGMRIVIELRKDVMEEVILNQLFTHTQMEVTFGIINLALVNNEPKILTLKDMLSVYLEHRKEIVTKRTQYDLKQALARDHILQALIKAVDAIDDAIAIIREAEDGESAKQGLMARFEIDEIQAKAILDMRLRSLTGLEIDDLRAEFDALQIKIQNLQAILGDEHKVFDIIKSEILEMKEEYGDERKTQIVIDNGDLDIEDLIPNEEVVIMISNDGYIKRLPLSTYKQQHRGGQGLMGMETKEEDAVVDLFVTMTHSYILFFTDRGRVYVLKAHRIPIAGRHSKGKAIVNLLPKLEEGEKIEDNLPLDNFDDDYDLIFATKKGLIKRTKLENYRNIRSNGIIAISLEEGDSLVDTKLGKQGSEIILATRDGQASRFDISEVRTVGRQAIGVKGITLNPGDEVVSMAVVTPTDKLLSITENGFGKISMVRDYRKTHRGSKGVVTIKMTDRNGHVVSAKPISDDNQLIITTQQGMVIRVPASEIRTMGRSTQGVKIMNLSEDDKVTAAARLIGTEDEAMVAELESHEDLSFMPVDNSDEE</sequence>
<dbReference type="STRING" id="1295009.MMINT_18850"/>
<dbReference type="InterPro" id="IPR035516">
    <property type="entry name" value="Gyrase/topoIV_suA_C"/>
</dbReference>
<dbReference type="Gene3D" id="1.10.268.10">
    <property type="entry name" value="Topoisomerase, domain 3"/>
    <property type="match status" value="1"/>
</dbReference>
<dbReference type="Gene3D" id="2.120.10.90">
    <property type="entry name" value="DNA gyrase/topoisomerase IV, subunit A, C-terminal"/>
    <property type="match status" value="1"/>
</dbReference>
<dbReference type="EMBL" id="CP005934">
    <property type="protein sequence ID" value="AGN27159.1"/>
    <property type="molecule type" value="Genomic_DNA"/>
</dbReference>
<dbReference type="InParanoid" id="R9T936"/>
<dbReference type="PANTHER" id="PTHR43493:SF5">
    <property type="entry name" value="DNA GYRASE SUBUNIT A, CHLOROPLASTIC_MITOCHONDRIAL"/>
    <property type="match status" value="1"/>
</dbReference>
<dbReference type="GO" id="GO:0006265">
    <property type="term" value="P:DNA topological change"/>
    <property type="evidence" value="ECO:0007669"/>
    <property type="project" value="UniProtKB-UniRule"/>
</dbReference>
<dbReference type="SUPFAM" id="SSF56719">
    <property type="entry name" value="Type II DNA topoisomerase"/>
    <property type="match status" value="1"/>
</dbReference>
<dbReference type="HAMAP" id="MF_01897">
    <property type="entry name" value="GyrA"/>
    <property type="match status" value="1"/>
</dbReference>
<dbReference type="Gene3D" id="3.30.1360.40">
    <property type="match status" value="1"/>
</dbReference>
<dbReference type="InterPro" id="IPR013757">
    <property type="entry name" value="Topo_IIA_A_a_sf"/>
</dbReference>
<evidence type="ECO:0000256" key="2">
    <source>
        <dbReference type="ARBA" id="ARBA00008263"/>
    </source>
</evidence>
<dbReference type="GO" id="GO:0009330">
    <property type="term" value="C:DNA topoisomerase type II (double strand cut, ATP-hydrolyzing) complex"/>
    <property type="evidence" value="ECO:0007669"/>
    <property type="project" value="TreeGrafter"/>
</dbReference>
<dbReference type="NCBIfam" id="NF004043">
    <property type="entry name" value="PRK05560.1"/>
    <property type="match status" value="1"/>
</dbReference>
<feature type="short sequence motif" description="GyrA-box" evidence="9">
    <location>
        <begin position="533"/>
        <end position="539"/>
    </location>
</feature>
<dbReference type="AlphaFoldDB" id="R9T936"/>
<comment type="subunit">
    <text evidence="9">Heterotetramer, composed of two GyrA and two GyrB chains. In the heterotetramer, GyrA contains the active site tyrosine that forms a transient covalent intermediate with DNA, while GyrB binds cofactors and catalyzes ATP hydrolysis.</text>
</comment>
<accession>R9T936</accession>
<dbReference type="FunFam" id="1.10.268.10:FF:000001">
    <property type="entry name" value="DNA gyrase subunit A"/>
    <property type="match status" value="1"/>
</dbReference>
<dbReference type="GO" id="GO:0003677">
    <property type="term" value="F:DNA binding"/>
    <property type="evidence" value="ECO:0007669"/>
    <property type="project" value="UniProtKB-UniRule"/>
</dbReference>
<keyword evidence="5 9" id="KW-0799">Topoisomerase</keyword>
<dbReference type="GO" id="GO:0005524">
    <property type="term" value="F:ATP binding"/>
    <property type="evidence" value="ECO:0007669"/>
    <property type="project" value="UniProtKB-UniRule"/>
</dbReference>
<gene>
    <name evidence="9" type="primary">gyrA</name>
    <name evidence="11" type="ORF">MMINT_18850</name>
</gene>
<dbReference type="NCBIfam" id="TIGR01063">
    <property type="entry name" value="gyrA"/>
    <property type="match status" value="1"/>
</dbReference>
<dbReference type="NCBIfam" id="NF004044">
    <property type="entry name" value="PRK05561.1"/>
    <property type="match status" value="1"/>
</dbReference>
<dbReference type="GO" id="GO:0005694">
    <property type="term" value="C:chromosome"/>
    <property type="evidence" value="ECO:0007669"/>
    <property type="project" value="InterPro"/>
</dbReference>
<dbReference type="SMART" id="SM00434">
    <property type="entry name" value="TOP4c"/>
    <property type="match status" value="1"/>
</dbReference>
<name>R9T936_METII</name>
<comment type="subunit">
    <text evidence="8">Heterotetramer composed of ParC and ParE.</text>
</comment>
<dbReference type="InterPro" id="IPR002205">
    <property type="entry name" value="Topo_IIA_dom_A"/>
</dbReference>
<dbReference type="FunFam" id="3.90.199.10:FF:000001">
    <property type="entry name" value="DNA gyrase subunit A"/>
    <property type="match status" value="1"/>
</dbReference>
<comment type="similarity">
    <text evidence="2 9">Belongs to the type II topoisomerase GyrA/ParC subunit family.</text>
</comment>
<dbReference type="GeneID" id="41324230"/>
<feature type="domain" description="Topo IIA-type catalytic" evidence="10">
    <location>
        <begin position="42"/>
        <end position="506"/>
    </location>
</feature>
<evidence type="ECO:0000259" key="10">
    <source>
        <dbReference type="PROSITE" id="PS52040"/>
    </source>
</evidence>
<comment type="subcellular location">
    <subcellularLocation>
        <location evidence="9">Cytoplasm</location>
    </subcellularLocation>
</comment>
<dbReference type="InterPro" id="IPR050220">
    <property type="entry name" value="Type_II_DNA_Topoisomerases"/>
</dbReference>
<evidence type="ECO:0000256" key="5">
    <source>
        <dbReference type="ARBA" id="ARBA00023029"/>
    </source>
</evidence>
<keyword evidence="12" id="KW-1185">Reference proteome</keyword>
<comment type="miscellaneous">
    <text evidence="9">Few gyrases are as efficient as E.coli at forming negative supercoils. Not all organisms have 2 type II topoisomerases; in organisms with a single type II topoisomerase this enzyme also has to decatenate newly replicated chromosomes.</text>
</comment>
<dbReference type="Pfam" id="PF03989">
    <property type="entry name" value="DNA_gyraseA_C"/>
    <property type="match status" value="6"/>
</dbReference>
<keyword evidence="6 9" id="KW-0238">DNA-binding</keyword>
<dbReference type="Gene3D" id="3.90.199.10">
    <property type="entry name" value="Topoisomerase II, domain 5"/>
    <property type="match status" value="1"/>
</dbReference>
<keyword evidence="3 9" id="KW-0547">Nucleotide-binding</keyword>
<evidence type="ECO:0000256" key="1">
    <source>
        <dbReference type="ARBA" id="ARBA00000185"/>
    </source>
</evidence>
<comment type="function">
    <text evidence="9">A type II topoisomerase that negatively supercoils closed circular double-stranded (ds) DNA in an ATP-dependent manner to modulate DNA topology and maintain chromosomes in an underwound state. Negative supercoiling favors strand separation, and DNA replication, transcription, recombination and repair, all of which involve strand separation. Also able to catalyze the interconversion of other topological isomers of dsDNA rings, including catenanes and knotted rings. Type II topoisomerases break and join 2 DNA strands simultaneously in an ATP-dependent manner.</text>
</comment>
<evidence type="ECO:0000313" key="11">
    <source>
        <dbReference type="EMBL" id="AGN27159.1"/>
    </source>
</evidence>
<dbReference type="HOGENOM" id="CLU_002977_6_1_2"/>
<keyword evidence="4 9" id="KW-0067">ATP-binding</keyword>
<dbReference type="InterPro" id="IPR005743">
    <property type="entry name" value="GyrA"/>
</dbReference>
<dbReference type="CDD" id="cd00187">
    <property type="entry name" value="TOP4c"/>
    <property type="match status" value="1"/>
</dbReference>
<dbReference type="EC" id="5.6.2.2" evidence="9"/>
<evidence type="ECO:0000313" key="12">
    <source>
        <dbReference type="Proteomes" id="UP000014070"/>
    </source>
</evidence>
<proteinExistence type="inferred from homology"/>
<dbReference type="PROSITE" id="PS52040">
    <property type="entry name" value="TOPO_IIA"/>
    <property type="match status" value="1"/>
</dbReference>
<dbReference type="GO" id="GO:0006261">
    <property type="term" value="P:DNA-templated DNA replication"/>
    <property type="evidence" value="ECO:0007669"/>
    <property type="project" value="UniProtKB-UniRule"/>
</dbReference>
<dbReference type="GO" id="GO:0003918">
    <property type="term" value="F:DNA topoisomerase type II (double strand cut, ATP-hydrolyzing) activity"/>
    <property type="evidence" value="ECO:0007669"/>
    <property type="project" value="UniProtKB-UniRule"/>
</dbReference>
<evidence type="ECO:0000256" key="3">
    <source>
        <dbReference type="ARBA" id="ARBA00022741"/>
    </source>
</evidence>
<dbReference type="KEGG" id="mer:MMINT_18850"/>
<protein>
    <recommendedName>
        <fullName evidence="9">DNA gyrase subunit A</fullName>
        <ecNumber evidence="9">5.6.2.2</ecNumber>
    </recommendedName>
</protein>
<evidence type="ECO:0000256" key="7">
    <source>
        <dbReference type="ARBA" id="ARBA00023235"/>
    </source>
</evidence>